<evidence type="ECO:0000313" key="3">
    <source>
        <dbReference type="EMBL" id="MDT0413618.1"/>
    </source>
</evidence>
<reference evidence="4" key="1">
    <citation type="submission" date="2023-07" db="EMBL/GenBank/DDBJ databases">
        <title>30 novel species of actinomycetes from the DSMZ collection.</title>
        <authorList>
            <person name="Nouioui I."/>
        </authorList>
    </citation>
    <scope>NUCLEOTIDE SEQUENCE [LARGE SCALE GENOMIC DNA]</scope>
    <source>
        <strain evidence="4">DSM 41979</strain>
    </source>
</reference>
<dbReference type="Proteomes" id="UP001183610">
    <property type="component" value="Unassembled WGS sequence"/>
</dbReference>
<organism evidence="3 4">
    <name type="scientific">Streptomyces evansiae</name>
    <dbReference type="NCBI Taxonomy" id="3075535"/>
    <lineage>
        <taxon>Bacteria</taxon>
        <taxon>Bacillati</taxon>
        <taxon>Actinomycetota</taxon>
        <taxon>Actinomycetes</taxon>
        <taxon>Kitasatosporales</taxon>
        <taxon>Streptomycetaceae</taxon>
        <taxon>Streptomyces</taxon>
    </lineage>
</organism>
<dbReference type="InterPro" id="IPR013087">
    <property type="entry name" value="Znf_C2H2_type"/>
</dbReference>
<feature type="compositionally biased region" description="Low complexity" evidence="1">
    <location>
        <begin position="131"/>
        <end position="161"/>
    </location>
</feature>
<gene>
    <name evidence="3" type="ORF">RM698_31880</name>
</gene>
<accession>A0ABU2RA91</accession>
<feature type="region of interest" description="Disordered" evidence="1">
    <location>
        <begin position="124"/>
        <end position="162"/>
    </location>
</feature>
<name>A0ABU2RA91_9ACTN</name>
<dbReference type="EMBL" id="JAVRET010000161">
    <property type="protein sequence ID" value="MDT0413618.1"/>
    <property type="molecule type" value="Genomic_DNA"/>
</dbReference>
<protein>
    <recommendedName>
        <fullName evidence="2">C2H2-type domain-containing protein</fullName>
    </recommendedName>
</protein>
<proteinExistence type="predicted"/>
<feature type="region of interest" description="Disordered" evidence="1">
    <location>
        <begin position="1"/>
        <end position="46"/>
    </location>
</feature>
<evidence type="ECO:0000256" key="1">
    <source>
        <dbReference type="SAM" id="MobiDB-lite"/>
    </source>
</evidence>
<feature type="compositionally biased region" description="Low complexity" evidence="1">
    <location>
        <begin position="10"/>
        <end position="32"/>
    </location>
</feature>
<keyword evidence="4" id="KW-1185">Reference proteome</keyword>
<comment type="caution">
    <text evidence="3">The sequence shown here is derived from an EMBL/GenBank/DDBJ whole genome shotgun (WGS) entry which is preliminary data.</text>
</comment>
<dbReference type="PROSITE" id="PS00028">
    <property type="entry name" value="ZINC_FINGER_C2H2_1"/>
    <property type="match status" value="1"/>
</dbReference>
<feature type="domain" description="C2H2-type" evidence="2">
    <location>
        <begin position="58"/>
        <end position="80"/>
    </location>
</feature>
<evidence type="ECO:0000313" key="4">
    <source>
        <dbReference type="Proteomes" id="UP001183610"/>
    </source>
</evidence>
<dbReference type="RefSeq" id="WP_010273928.1">
    <property type="nucleotide sequence ID" value="NZ_JAVRET010000161.1"/>
</dbReference>
<feature type="compositionally biased region" description="Gly residues" evidence="1">
    <location>
        <begin position="33"/>
        <end position="42"/>
    </location>
</feature>
<sequence length="185" mass="18528">MSDFAGSIHPATTSGPAAIAGTPGTAGTTGTPGATGTGGTTGTTGTAGTVQESYSFACMRCGHGWEQAYEIERHADPDGHPYVVYLAGGERVPSPLSSPSCLNCGGGVVRIMRAGRVTSAASQAHTYGHGAAPAKSRTAASARSGEAGASGAEGAEGAEPSEAPHHWHVLADLLHVFHRQPPQGR</sequence>
<evidence type="ECO:0000259" key="2">
    <source>
        <dbReference type="PROSITE" id="PS00028"/>
    </source>
</evidence>